<keyword evidence="3" id="KW-1185">Reference proteome</keyword>
<dbReference type="InterPro" id="IPR040198">
    <property type="entry name" value="Fido_containing"/>
</dbReference>
<dbReference type="SUPFAM" id="SSF140931">
    <property type="entry name" value="Fic-like"/>
    <property type="match status" value="1"/>
</dbReference>
<dbReference type="EMBL" id="CP072800">
    <property type="protein sequence ID" value="QTR50754.1"/>
    <property type="molecule type" value="Genomic_DNA"/>
</dbReference>
<dbReference type="SUPFAM" id="SSF46785">
    <property type="entry name" value="Winged helix' DNA-binding domain"/>
    <property type="match status" value="1"/>
</dbReference>
<protein>
    <submittedName>
        <fullName evidence="2">Fic family protein</fullName>
    </submittedName>
</protein>
<dbReference type="Gene3D" id="1.10.3290.10">
    <property type="entry name" value="Fido-like domain"/>
    <property type="match status" value="1"/>
</dbReference>
<reference evidence="2 3" key="1">
    <citation type="submission" date="2021-04" db="EMBL/GenBank/DDBJ databases">
        <title>Genomics, taxonomy and metabolism of representatives of sulfur bacteria of the genus Thiothrix: Thiothrix fructosivorans QT, Thiothrix unzii A1T and three new species, Thiothrix subterranea sp. nov., Thiothrix litoralis sp. nov. and 'Candidatus Thiothrix anitrata' sp. nov.</title>
        <authorList>
            <person name="Ravin N.V."/>
            <person name="Smolyakov D."/>
            <person name="Rudenko T.S."/>
            <person name="Mardanov A.V."/>
            <person name="Beletsky A.V."/>
            <person name="Markov N.D."/>
            <person name="Fomenkov A.I."/>
            <person name="Roberts R.J."/>
            <person name="Karnachuk O.V."/>
            <person name="Novikov A."/>
            <person name="Grabovich M.Y."/>
        </authorList>
    </citation>
    <scope>NUCLEOTIDE SEQUENCE [LARGE SCALE GENOMIC DNA]</scope>
    <source>
        <strain evidence="2 3">A52</strain>
    </source>
</reference>
<evidence type="ECO:0000313" key="3">
    <source>
        <dbReference type="Proteomes" id="UP000672027"/>
    </source>
</evidence>
<dbReference type="InterPro" id="IPR036597">
    <property type="entry name" value="Fido-like_dom_sf"/>
</dbReference>
<accession>A0ABX7X4E9</accession>
<name>A0ABX7X4E9_9GAMM</name>
<evidence type="ECO:0000259" key="1">
    <source>
        <dbReference type="PROSITE" id="PS51459"/>
    </source>
</evidence>
<dbReference type="PROSITE" id="PS51459">
    <property type="entry name" value="FIDO"/>
    <property type="match status" value="1"/>
</dbReference>
<sequence>MIKHPPFKDQTPTAAFLEAFAEINERCPGKLMEYIAFQRPVDEKGRYLHFDEMRYRLKPELNAEWVWAVLRFSRDKQLTPLVVLGDPAVTCEYLQTPAIQQALSMVDRYTSASALDLMSSKIGEKTQLNHYLINDLIEDEAISSSQLEGAATTTLVAKEMLKRKRKPRTPDEKMILGNFMMMQFAWEQRHQPLSIELITDLHRIGVEGIDDAKYTPGRFRRTDDVVVVGKDNEIVHQPPPATALKERLRHFAGWINTCHDDAESNAYIHTLIKAITLHFTIGYEHPFRDGNGRVARGLFYWFMFKHDYTAFRYIAISTLLKKAPLQYGKSYLYTETDGMDLTYFIDYQSRIIVRAIRGFLDTYQKIRRDIEAFDRWLWDSGLYRQLNDKQRMLFNIAKDDHDQRFTVRGVEKNLGCSYNTAAAALNGLVELGLFRKQKEGREWVYVLLDKQAIQKSWKS</sequence>
<evidence type="ECO:0000313" key="2">
    <source>
        <dbReference type="EMBL" id="QTR50754.1"/>
    </source>
</evidence>
<dbReference type="Proteomes" id="UP000672027">
    <property type="component" value="Chromosome"/>
</dbReference>
<organism evidence="2 3">
    <name type="scientific">Candidatus Thiothrix anitrata</name>
    <dbReference type="NCBI Taxonomy" id="2823902"/>
    <lineage>
        <taxon>Bacteria</taxon>
        <taxon>Pseudomonadati</taxon>
        <taxon>Pseudomonadota</taxon>
        <taxon>Gammaproteobacteria</taxon>
        <taxon>Thiotrichales</taxon>
        <taxon>Thiotrichaceae</taxon>
        <taxon>Thiothrix</taxon>
    </lineage>
</organism>
<dbReference type="PANTHER" id="PTHR13504">
    <property type="entry name" value="FIDO DOMAIN-CONTAINING PROTEIN DDB_G0283145"/>
    <property type="match status" value="1"/>
</dbReference>
<dbReference type="InterPro" id="IPR003812">
    <property type="entry name" value="Fido"/>
</dbReference>
<gene>
    <name evidence="2" type="ORF">J8380_04065</name>
</gene>
<dbReference type="RefSeq" id="WP_210228567.1">
    <property type="nucleotide sequence ID" value="NZ_CP072800.1"/>
</dbReference>
<dbReference type="Pfam" id="PF02661">
    <property type="entry name" value="Fic"/>
    <property type="match status" value="1"/>
</dbReference>
<proteinExistence type="predicted"/>
<dbReference type="PANTHER" id="PTHR13504:SF38">
    <property type="entry name" value="FIDO DOMAIN-CONTAINING PROTEIN"/>
    <property type="match status" value="1"/>
</dbReference>
<dbReference type="InterPro" id="IPR036390">
    <property type="entry name" value="WH_DNA-bd_sf"/>
</dbReference>
<feature type="domain" description="Fido" evidence="1">
    <location>
        <begin position="193"/>
        <end position="350"/>
    </location>
</feature>